<sequence length="134" mass="14180">MSLCSSPWLFGLQEGLGTSLIHLPSGKVPPRTTTSPAVRGEPALCDVDEVCFKSTGSSHQGNSPRRPQLQASLSGRSAIPGLGRCPLKMVPGTFRGLRFPWQVSPLAGPTSRSERAGKRHLGSVCGCRFAHSEG</sequence>
<protein>
    <submittedName>
        <fullName evidence="2">Uncharacterized protein</fullName>
    </submittedName>
</protein>
<evidence type="ECO:0000256" key="1">
    <source>
        <dbReference type="SAM" id="MobiDB-lite"/>
    </source>
</evidence>
<feature type="compositionally biased region" description="Polar residues" evidence="1">
    <location>
        <begin position="54"/>
        <end position="75"/>
    </location>
</feature>
<organism evidence="2 3">
    <name type="scientific">Pipistrellus kuhlii</name>
    <name type="common">Kuhl's pipistrelle</name>
    <dbReference type="NCBI Taxonomy" id="59472"/>
    <lineage>
        <taxon>Eukaryota</taxon>
        <taxon>Metazoa</taxon>
        <taxon>Chordata</taxon>
        <taxon>Craniata</taxon>
        <taxon>Vertebrata</taxon>
        <taxon>Euteleostomi</taxon>
        <taxon>Mammalia</taxon>
        <taxon>Eutheria</taxon>
        <taxon>Laurasiatheria</taxon>
        <taxon>Chiroptera</taxon>
        <taxon>Yangochiroptera</taxon>
        <taxon>Vespertilionidae</taxon>
        <taxon>Pipistrellus</taxon>
    </lineage>
</organism>
<dbReference type="Proteomes" id="UP000558488">
    <property type="component" value="Unassembled WGS sequence"/>
</dbReference>
<dbReference type="AlphaFoldDB" id="A0A7J7V0E0"/>
<feature type="region of interest" description="Disordered" evidence="1">
    <location>
        <begin position="54"/>
        <end position="77"/>
    </location>
</feature>
<evidence type="ECO:0000313" key="2">
    <source>
        <dbReference type="EMBL" id="KAF6318625.1"/>
    </source>
</evidence>
<reference evidence="2 3" key="1">
    <citation type="journal article" date="2020" name="Nature">
        <title>Six reference-quality genomes reveal evolution of bat adaptations.</title>
        <authorList>
            <person name="Jebb D."/>
            <person name="Huang Z."/>
            <person name="Pippel M."/>
            <person name="Hughes G.M."/>
            <person name="Lavrichenko K."/>
            <person name="Devanna P."/>
            <person name="Winkler S."/>
            <person name="Jermiin L.S."/>
            <person name="Skirmuntt E.C."/>
            <person name="Katzourakis A."/>
            <person name="Burkitt-Gray L."/>
            <person name="Ray D.A."/>
            <person name="Sullivan K.A.M."/>
            <person name="Roscito J.G."/>
            <person name="Kirilenko B.M."/>
            <person name="Davalos L.M."/>
            <person name="Corthals A.P."/>
            <person name="Power M.L."/>
            <person name="Jones G."/>
            <person name="Ransome R.D."/>
            <person name="Dechmann D.K.N."/>
            <person name="Locatelli A.G."/>
            <person name="Puechmaille S.J."/>
            <person name="Fedrigo O."/>
            <person name="Jarvis E.D."/>
            <person name="Hiller M."/>
            <person name="Vernes S.C."/>
            <person name="Myers E.W."/>
            <person name="Teeling E.C."/>
        </authorList>
    </citation>
    <scope>NUCLEOTIDE SEQUENCE [LARGE SCALE GENOMIC DNA]</scope>
    <source>
        <strain evidence="2">MPipKuh1</strain>
        <tissue evidence="2">Flight muscle</tissue>
    </source>
</reference>
<proteinExistence type="predicted"/>
<comment type="caution">
    <text evidence="2">The sequence shown here is derived from an EMBL/GenBank/DDBJ whole genome shotgun (WGS) entry which is preliminary data.</text>
</comment>
<keyword evidence="3" id="KW-1185">Reference proteome</keyword>
<name>A0A7J7V0E0_PIPKU</name>
<accession>A0A7J7V0E0</accession>
<dbReference type="EMBL" id="JACAGB010000017">
    <property type="protein sequence ID" value="KAF6318625.1"/>
    <property type="molecule type" value="Genomic_DNA"/>
</dbReference>
<gene>
    <name evidence="2" type="ORF">mPipKuh1_008625</name>
</gene>
<evidence type="ECO:0000313" key="3">
    <source>
        <dbReference type="Proteomes" id="UP000558488"/>
    </source>
</evidence>